<dbReference type="Pfam" id="PF01594">
    <property type="entry name" value="AI-2E_transport"/>
    <property type="match status" value="1"/>
</dbReference>
<evidence type="ECO:0000256" key="3">
    <source>
        <dbReference type="ARBA" id="ARBA00022692"/>
    </source>
</evidence>
<keyword evidence="4 6" id="KW-1133">Transmembrane helix</keyword>
<dbReference type="RefSeq" id="WP_125552481.1">
    <property type="nucleotide sequence ID" value="NZ_JBHSSL010000115.1"/>
</dbReference>
<feature type="transmembrane region" description="Helical" evidence="6">
    <location>
        <begin position="279"/>
        <end position="304"/>
    </location>
</feature>
<protein>
    <submittedName>
        <fullName evidence="7">AI-2E family transporter</fullName>
    </submittedName>
</protein>
<feature type="transmembrane region" description="Helical" evidence="6">
    <location>
        <begin position="82"/>
        <end position="104"/>
    </location>
</feature>
<feature type="transmembrane region" description="Helical" evidence="6">
    <location>
        <begin position="236"/>
        <end position="259"/>
    </location>
</feature>
<dbReference type="PANTHER" id="PTHR21716">
    <property type="entry name" value="TRANSMEMBRANE PROTEIN"/>
    <property type="match status" value="1"/>
</dbReference>
<feature type="transmembrane region" description="Helical" evidence="6">
    <location>
        <begin position="21"/>
        <end position="42"/>
    </location>
</feature>
<keyword evidence="8" id="KW-1185">Reference proteome</keyword>
<accession>A0ABW1RIL2</accession>
<dbReference type="EMBL" id="JBHSSL010000115">
    <property type="protein sequence ID" value="MFC6171644.1"/>
    <property type="molecule type" value="Genomic_DNA"/>
</dbReference>
<feature type="transmembrane region" description="Helical" evidence="6">
    <location>
        <begin position="173"/>
        <end position="195"/>
    </location>
</feature>
<evidence type="ECO:0000313" key="7">
    <source>
        <dbReference type="EMBL" id="MFC6171644.1"/>
    </source>
</evidence>
<evidence type="ECO:0000256" key="6">
    <source>
        <dbReference type="SAM" id="Phobius"/>
    </source>
</evidence>
<dbReference type="InterPro" id="IPR002549">
    <property type="entry name" value="AI-2E-like"/>
</dbReference>
<gene>
    <name evidence="7" type="ORF">ACFQGP_13875</name>
</gene>
<keyword evidence="3 6" id="KW-0812">Transmembrane</keyword>
<dbReference type="PANTHER" id="PTHR21716:SF69">
    <property type="entry name" value="TRANSPORT PROTEIN YUBA-RELATED"/>
    <property type="match status" value="1"/>
</dbReference>
<organism evidence="7 8">
    <name type="scientific">Loigolactobacillus jiayinensis</name>
    <dbReference type="NCBI Taxonomy" id="2486016"/>
    <lineage>
        <taxon>Bacteria</taxon>
        <taxon>Bacillati</taxon>
        <taxon>Bacillota</taxon>
        <taxon>Bacilli</taxon>
        <taxon>Lactobacillales</taxon>
        <taxon>Lactobacillaceae</taxon>
        <taxon>Loigolactobacillus</taxon>
    </lineage>
</organism>
<feature type="transmembrane region" description="Helical" evidence="6">
    <location>
        <begin position="340"/>
        <end position="359"/>
    </location>
</feature>
<sequence length="381" mass="42602">MPNKPTTWFARLFLNNKGTIYLLNILLGLVVIWIATKLTWLLDPLGQFLATIAPPFIVAGVLYYLMVPLVNLLERRWHVKRVLTIAGLFIILVLLISLGMRQFIPAVQQQVQSFASSAPQYWRELTKVVTNIADEQHWPDFIDMNEIGNDITKFFGGKNGNLIDGTFSQLGTIINAVGNIVITLATAPFLLFFMLKDGRHFPDYVAKLLPRRYRATLLDLLNEISTKVGQYIQGQITVAFFVSIIFMVGYSIIGLRFALVLGLLAGPLNLIPYLGSTLAMIPALIIGGLTSLQMFFAVIVVFFIEWLLETQVISPLVMGSNMAMHPVTIAIVLLTAGKLFGLVGVILGIPGYAVLKIIISRLFNWYRKHSSWYNPRSNDES</sequence>
<comment type="similarity">
    <text evidence="2">Belongs to the autoinducer-2 exporter (AI-2E) (TC 2.A.86) family.</text>
</comment>
<evidence type="ECO:0000313" key="8">
    <source>
        <dbReference type="Proteomes" id="UP001596289"/>
    </source>
</evidence>
<evidence type="ECO:0000256" key="1">
    <source>
        <dbReference type="ARBA" id="ARBA00004141"/>
    </source>
</evidence>
<evidence type="ECO:0000256" key="2">
    <source>
        <dbReference type="ARBA" id="ARBA00009773"/>
    </source>
</evidence>
<keyword evidence="5 6" id="KW-0472">Membrane</keyword>
<comment type="subcellular location">
    <subcellularLocation>
        <location evidence="1">Membrane</location>
        <topology evidence="1">Multi-pass membrane protein</topology>
    </subcellularLocation>
</comment>
<evidence type="ECO:0000256" key="5">
    <source>
        <dbReference type="ARBA" id="ARBA00023136"/>
    </source>
</evidence>
<evidence type="ECO:0000256" key="4">
    <source>
        <dbReference type="ARBA" id="ARBA00022989"/>
    </source>
</evidence>
<feature type="transmembrane region" description="Helical" evidence="6">
    <location>
        <begin position="48"/>
        <end position="70"/>
    </location>
</feature>
<dbReference type="Proteomes" id="UP001596289">
    <property type="component" value="Unassembled WGS sequence"/>
</dbReference>
<reference evidence="8" key="1">
    <citation type="journal article" date="2019" name="Int. J. Syst. Evol. Microbiol.">
        <title>The Global Catalogue of Microorganisms (GCM) 10K type strain sequencing project: providing services to taxonomists for standard genome sequencing and annotation.</title>
        <authorList>
            <consortium name="The Broad Institute Genomics Platform"/>
            <consortium name="The Broad Institute Genome Sequencing Center for Infectious Disease"/>
            <person name="Wu L."/>
            <person name="Ma J."/>
        </authorList>
    </citation>
    <scope>NUCLEOTIDE SEQUENCE [LARGE SCALE GENOMIC DNA]</scope>
    <source>
        <strain evidence="8">CCM 8904</strain>
    </source>
</reference>
<feature type="transmembrane region" description="Helical" evidence="6">
    <location>
        <begin position="316"/>
        <end position="334"/>
    </location>
</feature>
<comment type="caution">
    <text evidence="7">The sequence shown here is derived from an EMBL/GenBank/DDBJ whole genome shotgun (WGS) entry which is preliminary data.</text>
</comment>
<name>A0ABW1RIL2_9LACO</name>
<proteinExistence type="inferred from homology"/>